<keyword evidence="4 5" id="KW-0238">DNA-binding</keyword>
<keyword evidence="1" id="KW-0479">Metal-binding</keyword>
<sequence length="62" mass="7162">ESIAAKWIEATGRKNWIPDESSAIYDIHFKSEDFNNNKTRIRLKPNTIPTQNLFKNLTVTGK</sequence>
<reference evidence="7 8" key="1">
    <citation type="submission" date="2016-03" db="EMBL/GenBank/DDBJ databases">
        <title>Cyphomyrmex costatus WGS genome.</title>
        <authorList>
            <person name="Nygaard S."/>
            <person name="Hu H."/>
            <person name="Boomsma J."/>
            <person name="Zhang G."/>
        </authorList>
    </citation>
    <scope>NUCLEOTIDE SEQUENCE [LARGE SCALE GENOMIC DNA]</scope>
    <source>
        <strain evidence="7">MS0001</strain>
        <tissue evidence="7">Whole body</tissue>
    </source>
</reference>
<dbReference type="SUPFAM" id="SSF57716">
    <property type="entry name" value="Glucocorticoid receptor-like (DNA-binding domain)"/>
    <property type="match status" value="1"/>
</dbReference>
<evidence type="ECO:0000313" key="8">
    <source>
        <dbReference type="Proteomes" id="UP000078542"/>
    </source>
</evidence>
<dbReference type="Pfam" id="PF05485">
    <property type="entry name" value="THAP"/>
    <property type="match status" value="1"/>
</dbReference>
<dbReference type="PROSITE" id="PS50950">
    <property type="entry name" value="ZF_THAP"/>
    <property type="match status" value="1"/>
</dbReference>
<dbReference type="GO" id="GO:0008270">
    <property type="term" value="F:zinc ion binding"/>
    <property type="evidence" value="ECO:0007669"/>
    <property type="project" value="UniProtKB-KW"/>
</dbReference>
<proteinExistence type="predicted"/>
<feature type="domain" description="THAP-type" evidence="6">
    <location>
        <begin position="1"/>
        <end position="52"/>
    </location>
</feature>
<dbReference type="InterPro" id="IPR006612">
    <property type="entry name" value="THAP_Znf"/>
</dbReference>
<keyword evidence="2 5" id="KW-0863">Zinc-finger</keyword>
<dbReference type="EMBL" id="LKEX01000055">
    <property type="protein sequence ID" value="KYN49974.1"/>
    <property type="molecule type" value="Genomic_DNA"/>
</dbReference>
<feature type="non-terminal residue" evidence="7">
    <location>
        <position position="1"/>
    </location>
</feature>
<gene>
    <name evidence="7" type="ORF">ALC62_00001</name>
</gene>
<comment type="caution">
    <text evidence="7">The sequence shown here is derived from an EMBL/GenBank/DDBJ whole genome shotgun (WGS) entry which is preliminary data.</text>
</comment>
<dbReference type="AlphaFoldDB" id="A0A151K1H6"/>
<protein>
    <recommendedName>
        <fullName evidence="6">THAP-type domain-containing protein</fullName>
    </recommendedName>
</protein>
<dbReference type="Proteomes" id="UP000078542">
    <property type="component" value="Unassembled WGS sequence"/>
</dbReference>
<evidence type="ECO:0000259" key="6">
    <source>
        <dbReference type="PROSITE" id="PS50950"/>
    </source>
</evidence>
<evidence type="ECO:0000256" key="1">
    <source>
        <dbReference type="ARBA" id="ARBA00022723"/>
    </source>
</evidence>
<evidence type="ECO:0000256" key="4">
    <source>
        <dbReference type="ARBA" id="ARBA00023125"/>
    </source>
</evidence>
<evidence type="ECO:0000256" key="5">
    <source>
        <dbReference type="PROSITE-ProRule" id="PRU00309"/>
    </source>
</evidence>
<keyword evidence="8" id="KW-1185">Reference proteome</keyword>
<evidence type="ECO:0000256" key="3">
    <source>
        <dbReference type="ARBA" id="ARBA00022833"/>
    </source>
</evidence>
<name>A0A151K1H6_9HYME</name>
<dbReference type="GO" id="GO:0003677">
    <property type="term" value="F:DNA binding"/>
    <property type="evidence" value="ECO:0007669"/>
    <property type="project" value="UniProtKB-UniRule"/>
</dbReference>
<accession>A0A151K1H6</accession>
<evidence type="ECO:0000313" key="7">
    <source>
        <dbReference type="EMBL" id="KYN49974.1"/>
    </source>
</evidence>
<keyword evidence="3" id="KW-0862">Zinc</keyword>
<organism evidence="7 8">
    <name type="scientific">Cyphomyrmex costatus</name>
    <dbReference type="NCBI Taxonomy" id="456900"/>
    <lineage>
        <taxon>Eukaryota</taxon>
        <taxon>Metazoa</taxon>
        <taxon>Ecdysozoa</taxon>
        <taxon>Arthropoda</taxon>
        <taxon>Hexapoda</taxon>
        <taxon>Insecta</taxon>
        <taxon>Pterygota</taxon>
        <taxon>Neoptera</taxon>
        <taxon>Endopterygota</taxon>
        <taxon>Hymenoptera</taxon>
        <taxon>Apocrita</taxon>
        <taxon>Aculeata</taxon>
        <taxon>Formicoidea</taxon>
        <taxon>Formicidae</taxon>
        <taxon>Myrmicinae</taxon>
        <taxon>Cyphomyrmex</taxon>
    </lineage>
</organism>
<evidence type="ECO:0000256" key="2">
    <source>
        <dbReference type="ARBA" id="ARBA00022771"/>
    </source>
</evidence>